<feature type="compositionally biased region" description="Polar residues" evidence="1">
    <location>
        <begin position="288"/>
        <end position="299"/>
    </location>
</feature>
<feature type="compositionally biased region" description="Basic and acidic residues" evidence="1">
    <location>
        <begin position="193"/>
        <end position="204"/>
    </location>
</feature>
<name>A0A2N5TYD7_9BASI</name>
<feature type="compositionally biased region" description="Low complexity" evidence="1">
    <location>
        <begin position="300"/>
        <end position="310"/>
    </location>
</feature>
<comment type="caution">
    <text evidence="2">The sequence shown here is derived from an EMBL/GenBank/DDBJ whole genome shotgun (WGS) entry which is preliminary data.</text>
</comment>
<feature type="compositionally biased region" description="Low complexity" evidence="1">
    <location>
        <begin position="1130"/>
        <end position="1147"/>
    </location>
</feature>
<feature type="compositionally biased region" description="Polar residues" evidence="1">
    <location>
        <begin position="960"/>
        <end position="972"/>
    </location>
</feature>
<feature type="region of interest" description="Disordered" evidence="1">
    <location>
        <begin position="501"/>
        <end position="525"/>
    </location>
</feature>
<proteinExistence type="predicted"/>
<feature type="region of interest" description="Disordered" evidence="1">
    <location>
        <begin position="571"/>
        <end position="1024"/>
    </location>
</feature>
<feature type="compositionally biased region" description="Basic and acidic residues" evidence="1">
    <location>
        <begin position="1369"/>
        <end position="1384"/>
    </location>
</feature>
<feature type="compositionally biased region" description="Polar residues" evidence="1">
    <location>
        <begin position="788"/>
        <end position="797"/>
    </location>
</feature>
<accession>A0A2N5TYD7</accession>
<reference evidence="2 3" key="1">
    <citation type="submission" date="2017-11" db="EMBL/GenBank/DDBJ databases">
        <title>De novo assembly and phasing of dikaryotic genomes from two isolates of Puccinia coronata f. sp. avenae, the causal agent of oat crown rust.</title>
        <authorList>
            <person name="Miller M.E."/>
            <person name="Zhang Y."/>
            <person name="Omidvar V."/>
            <person name="Sperschneider J."/>
            <person name="Schwessinger B."/>
            <person name="Raley C."/>
            <person name="Palmer J.M."/>
            <person name="Garnica D."/>
            <person name="Upadhyaya N."/>
            <person name="Rathjen J."/>
            <person name="Taylor J.M."/>
            <person name="Park R.F."/>
            <person name="Dodds P.N."/>
            <person name="Hirsch C.D."/>
            <person name="Kianian S.F."/>
            <person name="Figueroa M."/>
        </authorList>
    </citation>
    <scope>NUCLEOTIDE SEQUENCE [LARGE SCALE GENOMIC DNA]</scope>
    <source>
        <strain evidence="2">12SD80</strain>
    </source>
</reference>
<feature type="compositionally biased region" description="Low complexity" evidence="1">
    <location>
        <begin position="1339"/>
        <end position="1356"/>
    </location>
</feature>
<feature type="compositionally biased region" description="Low complexity" evidence="1">
    <location>
        <begin position="1296"/>
        <end position="1313"/>
    </location>
</feature>
<feature type="compositionally biased region" description="Polar residues" evidence="1">
    <location>
        <begin position="623"/>
        <end position="651"/>
    </location>
</feature>
<feature type="compositionally biased region" description="Polar residues" evidence="1">
    <location>
        <begin position="808"/>
        <end position="855"/>
    </location>
</feature>
<feature type="compositionally biased region" description="Basic and acidic residues" evidence="1">
    <location>
        <begin position="322"/>
        <end position="336"/>
    </location>
</feature>
<feature type="compositionally biased region" description="Polar residues" evidence="1">
    <location>
        <begin position="422"/>
        <end position="435"/>
    </location>
</feature>
<feature type="compositionally biased region" description="Polar residues" evidence="1">
    <location>
        <begin position="921"/>
        <end position="938"/>
    </location>
</feature>
<feature type="compositionally biased region" description="Acidic residues" evidence="1">
    <location>
        <begin position="311"/>
        <end position="321"/>
    </location>
</feature>
<feature type="compositionally biased region" description="Low complexity" evidence="1">
    <location>
        <begin position="135"/>
        <end position="149"/>
    </location>
</feature>
<dbReference type="EMBL" id="PGCI01000297">
    <property type="protein sequence ID" value="PLW30491.1"/>
    <property type="molecule type" value="Genomic_DNA"/>
</dbReference>
<feature type="compositionally biased region" description="Polar residues" evidence="1">
    <location>
        <begin position="864"/>
        <end position="886"/>
    </location>
</feature>
<gene>
    <name evidence="2" type="ORF">PCASD_20842</name>
</gene>
<dbReference type="Proteomes" id="UP000235392">
    <property type="component" value="Unassembled WGS sequence"/>
</dbReference>
<evidence type="ECO:0000313" key="2">
    <source>
        <dbReference type="EMBL" id="PLW30491.1"/>
    </source>
</evidence>
<feature type="compositionally biased region" description="Low complexity" evidence="1">
    <location>
        <begin position="1101"/>
        <end position="1111"/>
    </location>
</feature>
<evidence type="ECO:0000256" key="1">
    <source>
        <dbReference type="SAM" id="MobiDB-lite"/>
    </source>
</evidence>
<organism evidence="2 3">
    <name type="scientific">Puccinia coronata f. sp. avenae</name>
    <dbReference type="NCBI Taxonomy" id="200324"/>
    <lineage>
        <taxon>Eukaryota</taxon>
        <taxon>Fungi</taxon>
        <taxon>Dikarya</taxon>
        <taxon>Basidiomycota</taxon>
        <taxon>Pucciniomycotina</taxon>
        <taxon>Pucciniomycetes</taxon>
        <taxon>Pucciniales</taxon>
        <taxon>Pucciniaceae</taxon>
        <taxon>Puccinia</taxon>
    </lineage>
</organism>
<feature type="region of interest" description="Disordered" evidence="1">
    <location>
        <begin position="271"/>
        <end position="459"/>
    </location>
</feature>
<feature type="compositionally biased region" description="Polar residues" evidence="1">
    <location>
        <begin position="571"/>
        <end position="595"/>
    </location>
</feature>
<protein>
    <submittedName>
        <fullName evidence="2">Uncharacterized protein</fullName>
    </submittedName>
</protein>
<feature type="region of interest" description="Disordered" evidence="1">
    <location>
        <begin position="129"/>
        <end position="222"/>
    </location>
</feature>
<feature type="compositionally biased region" description="Low complexity" evidence="1">
    <location>
        <begin position="1256"/>
        <end position="1272"/>
    </location>
</feature>
<feature type="compositionally biased region" description="Polar residues" evidence="1">
    <location>
        <begin position="983"/>
        <end position="1007"/>
    </location>
</feature>
<sequence>MSKTLGHGANSVSANQQLNGRRFTTTLVDHREGSPPQWSLLQLYHQELPCPAAQLKLTIASLIFTMPTAKKRHPAVVASTDFKPFCPSNHKTELLTFIYQVDPHAEVPTKILVGDLRHVAADHLEILRQRQLPPSSSEDTSSSLSSLSSAEDEDLTLIDKPKRRTPQSAARVARSPARPARSQPELPKPRPKLLLELDLQHPEPLDPPNKIEAPFSQGQTHETPCSGVPLSLTSSSLNFSCLSFNSCLNFYARAIPIKILKAQVTFAKSHLKRHKRPLEDEADEDSPTDPSENSSLLAQSDSPENNSNSESETESNSEFDSDDRAAKNCKGKERARNHSPSNRSNRTRNAKPPSKSVRPLKSALANKNGHGARSSRNRVVCIESSDDDRCYHTRSGYRPATPRPPSPNHDIMGYTEEGWQDGHNSYSRPTMTSYLQRPADGEQYDQDIPTGSAPKSHGRLKRRRYVLAGGGGDQDFVAAGLDHNQNKAPLSNHPNAQTPFSMNPGASQKSSWSFDPSAQPFQSNFQSTYGHQSAQSVLRPTNVAPSFGYHPTQSNVAPAFAYQPSSTHFDYSPQAFQNRNTTSFPANPSSSYNNADNHKTSGPKPFDYSQYWNTKRTKPQHLNKANSQSNGQGLAPSSQKEATFDFSTAAHTQEKAVSPPPSRFSQPSSLGNRPPPHLGHLGQAGPQGNQPNNPPPQPPGHYGQPGPQVNQPNHPPPPPPGHLGQSGRQQSNNPPPLPSGPFGHSGCQGNQPNNPPPPPPRIFGQSASPEYQPKKPFNQCGIQPHQLCGQSGTQSNHPIGHFAVPPGKSSTQGNPPSGQSATQKSSTQGNPPSGQSATQVNQTFGNFSFGQSAQINPPRPQIDRLNQSGSHGNPPTSQISLASHQFGQPGIRQQLPPNPFGQTSFPTTTPNTATAFWPTSVEPTTNNPFGSEVPSNVWESRPAPPPPGQSTHMWVKPILKTNQSNPTPTQSALPHFTPGPKVNFSTPAHQSSSGTASKSDLQRTSEAYDNIPSPPTSPALVTPAWGDSQIDDLCQAISRFQIPRPVAPIPRKKEHSEANQVHFADEGSFLSAAPDILAKFLGNHGCKKDAPIIDPQLMSGSSIPSHSTHAPPSTPVPPPITFKSPAPTTAQLARASQSAPAAAGSTSVSAGFEPTTGSHAEPPARNSHAATTAPHFKPAPPALHHSSTPAPPPITFKSPAPTTAQLARASQSAPAAAGSTSVSAGFEPTTGSHAEPPARNSHAATTAPHFKPAPPALHHSQAAAPASHFQAAPPAPGFHAERPAPNSHAALIDSKPAPAAHHSQAAAPASHPQAAPPAPGSHAKPPAPNSHAALIDSKPAPAAHHSQAAAPASHPQAAPPAPGSHAKPPVRDFHAEPPARDSYAKSESPARASHAKSPGRDSDAEPPAGDSQASSFPPLKKTTPDPILVLSSPVDNLFTTPPEMKQPLHRDGTLDVPSSPSTPKQRRVGA</sequence>
<feature type="compositionally biased region" description="Low complexity" evidence="1">
    <location>
        <begin position="700"/>
        <end position="712"/>
    </location>
</feature>
<feature type="compositionally biased region" description="Low complexity" evidence="1">
    <location>
        <begin position="903"/>
        <end position="919"/>
    </location>
</feature>
<feature type="compositionally biased region" description="Low complexity" evidence="1">
    <location>
        <begin position="1204"/>
        <end position="1221"/>
    </location>
</feature>
<feature type="region of interest" description="Disordered" evidence="1">
    <location>
        <begin position="1092"/>
        <end position="1470"/>
    </location>
</feature>
<evidence type="ECO:0000313" key="3">
    <source>
        <dbReference type="Proteomes" id="UP000235392"/>
    </source>
</evidence>
<feature type="compositionally biased region" description="Low complexity" evidence="1">
    <location>
        <begin position="166"/>
        <end position="185"/>
    </location>
</feature>